<organism evidence="1 2">
    <name type="scientific">Protopolystoma xenopodis</name>
    <dbReference type="NCBI Taxonomy" id="117903"/>
    <lineage>
        <taxon>Eukaryota</taxon>
        <taxon>Metazoa</taxon>
        <taxon>Spiralia</taxon>
        <taxon>Lophotrochozoa</taxon>
        <taxon>Platyhelminthes</taxon>
        <taxon>Monogenea</taxon>
        <taxon>Polyopisthocotylea</taxon>
        <taxon>Polystomatidea</taxon>
        <taxon>Polystomatidae</taxon>
        <taxon>Protopolystoma</taxon>
    </lineage>
</organism>
<evidence type="ECO:0000313" key="2">
    <source>
        <dbReference type="Proteomes" id="UP000784294"/>
    </source>
</evidence>
<keyword evidence="2" id="KW-1185">Reference proteome</keyword>
<gene>
    <name evidence="1" type="ORF">PXEA_LOCUS29396</name>
</gene>
<dbReference type="EMBL" id="CAAALY010251086">
    <property type="protein sequence ID" value="VEL35956.1"/>
    <property type="molecule type" value="Genomic_DNA"/>
</dbReference>
<sequence length="128" mass="14524">MKRQSNVISIGLHKCTIRSAIEPGSEGKDGYVGAASRRSLLIPTDLEALQLLGSIVDACVSKQVTSGMIGYARHNWRGDLNSRRPHNLWPHCSVYVWIRHVQTCWWKGSEWPRRTAHDHRSILRPGQD</sequence>
<comment type="caution">
    <text evidence="1">The sequence shown here is derived from an EMBL/GenBank/DDBJ whole genome shotgun (WGS) entry which is preliminary data.</text>
</comment>
<dbReference type="AlphaFoldDB" id="A0A448XG78"/>
<proteinExistence type="predicted"/>
<evidence type="ECO:0000313" key="1">
    <source>
        <dbReference type="EMBL" id="VEL35956.1"/>
    </source>
</evidence>
<name>A0A448XG78_9PLAT</name>
<accession>A0A448XG78</accession>
<dbReference type="Proteomes" id="UP000784294">
    <property type="component" value="Unassembled WGS sequence"/>
</dbReference>
<reference evidence="1" key="1">
    <citation type="submission" date="2018-11" db="EMBL/GenBank/DDBJ databases">
        <authorList>
            <consortium name="Pathogen Informatics"/>
        </authorList>
    </citation>
    <scope>NUCLEOTIDE SEQUENCE</scope>
</reference>
<protein>
    <submittedName>
        <fullName evidence="1">Uncharacterized protein</fullName>
    </submittedName>
</protein>